<evidence type="ECO:0000313" key="2">
    <source>
        <dbReference type="EMBL" id="KKK60910.1"/>
    </source>
</evidence>
<protein>
    <submittedName>
        <fullName evidence="2">Uncharacterized protein</fullName>
    </submittedName>
</protein>
<accession>A0A0F8XIL2</accession>
<feature type="non-terminal residue" evidence="2">
    <location>
        <position position="142"/>
    </location>
</feature>
<gene>
    <name evidence="2" type="ORF">LCGC14_3019650</name>
</gene>
<sequence>MGYLDSLPEGLQSVYGGSQQLYRKPQYTQIGQTRVTSPTRLPLGQGMYGTQQQLPGAPQTPQYNMPVPQEQVQPTGYQAYETDIAQAGYDKYKSYQGTEYWLPNRNADNSPLQGGDIYAPVSALNNPLLTPPDEDGEGNNGG</sequence>
<feature type="compositionally biased region" description="Polar residues" evidence="1">
    <location>
        <begin position="29"/>
        <end position="39"/>
    </location>
</feature>
<name>A0A0F8XIL2_9ZZZZ</name>
<organism evidence="2">
    <name type="scientific">marine sediment metagenome</name>
    <dbReference type="NCBI Taxonomy" id="412755"/>
    <lineage>
        <taxon>unclassified sequences</taxon>
        <taxon>metagenomes</taxon>
        <taxon>ecological metagenomes</taxon>
    </lineage>
</organism>
<feature type="region of interest" description="Disordered" evidence="1">
    <location>
        <begin position="104"/>
        <end position="142"/>
    </location>
</feature>
<evidence type="ECO:0000256" key="1">
    <source>
        <dbReference type="SAM" id="MobiDB-lite"/>
    </source>
</evidence>
<dbReference type="AlphaFoldDB" id="A0A0F8XIL2"/>
<dbReference type="EMBL" id="LAZR01062737">
    <property type="protein sequence ID" value="KKK60910.1"/>
    <property type="molecule type" value="Genomic_DNA"/>
</dbReference>
<reference evidence="2" key="1">
    <citation type="journal article" date="2015" name="Nature">
        <title>Complex archaea that bridge the gap between prokaryotes and eukaryotes.</title>
        <authorList>
            <person name="Spang A."/>
            <person name="Saw J.H."/>
            <person name="Jorgensen S.L."/>
            <person name="Zaremba-Niedzwiedzka K."/>
            <person name="Martijn J."/>
            <person name="Lind A.E."/>
            <person name="van Eijk R."/>
            <person name="Schleper C."/>
            <person name="Guy L."/>
            <person name="Ettema T.J."/>
        </authorList>
    </citation>
    <scope>NUCLEOTIDE SEQUENCE</scope>
</reference>
<proteinExistence type="predicted"/>
<feature type="region of interest" description="Disordered" evidence="1">
    <location>
        <begin position="29"/>
        <end position="69"/>
    </location>
</feature>
<comment type="caution">
    <text evidence="2">The sequence shown here is derived from an EMBL/GenBank/DDBJ whole genome shotgun (WGS) entry which is preliminary data.</text>
</comment>
<feature type="compositionally biased region" description="Polar residues" evidence="1">
    <location>
        <begin position="48"/>
        <end position="63"/>
    </location>
</feature>
<feature type="compositionally biased region" description="Acidic residues" evidence="1">
    <location>
        <begin position="132"/>
        <end position="142"/>
    </location>
</feature>